<evidence type="ECO:0000313" key="2">
    <source>
        <dbReference type="Proteomes" id="UP001234202"/>
    </source>
</evidence>
<protein>
    <submittedName>
        <fullName evidence="1">Uncharacterized protein</fullName>
    </submittedName>
</protein>
<keyword evidence="2" id="KW-1185">Reference proteome</keyword>
<organism evidence="1 2">
    <name type="scientific">Naganishia onofrii</name>
    <dbReference type="NCBI Taxonomy" id="1851511"/>
    <lineage>
        <taxon>Eukaryota</taxon>
        <taxon>Fungi</taxon>
        <taxon>Dikarya</taxon>
        <taxon>Basidiomycota</taxon>
        <taxon>Agaricomycotina</taxon>
        <taxon>Tremellomycetes</taxon>
        <taxon>Filobasidiales</taxon>
        <taxon>Filobasidiaceae</taxon>
        <taxon>Naganishia</taxon>
    </lineage>
</organism>
<name>A0ACC2XUP6_9TREE</name>
<comment type="caution">
    <text evidence="1">The sequence shown here is derived from an EMBL/GenBank/DDBJ whole genome shotgun (WGS) entry which is preliminary data.</text>
</comment>
<dbReference type="EMBL" id="JASBWV010000003">
    <property type="protein sequence ID" value="KAJ9127079.1"/>
    <property type="molecule type" value="Genomic_DNA"/>
</dbReference>
<gene>
    <name evidence="1" type="ORF">QFC24_001314</name>
</gene>
<proteinExistence type="predicted"/>
<sequence length="379" mass="42275">MKAEPDTRLEKGIDVKFSIDDFEAIGVSKWDVTRYCSTTQTVKFQVYMVQPLYTEPATQIVSTALRQAKILDLLTQPHLEHSAHPYFDAKSKQDAPTWFMVDVEFKTRLDHPVTLALLKHLASRQELPECVSYIGEQGHKAIREMTLVNRGRLSVQPATPEAYEAILLLGKVGGWDELTAPVRKTAAAKKVAKPKADPKSKRKAPESGESPSERGQSATHNDDTLPRKRKRVANKSSKASTEDIRRSSSELSDLPPMANSRDVPSEESQEQPSHQEAVIEDSTATNHERPEKQKGVASENSTASRGKISLTASGPSIDFLDLLDNADHADLEMHTLEGRKLTLRARGERRLLREEISSGRHPTLKPYRHSTRSKKTTST</sequence>
<dbReference type="Proteomes" id="UP001234202">
    <property type="component" value="Unassembled WGS sequence"/>
</dbReference>
<reference evidence="1" key="1">
    <citation type="submission" date="2023-04" db="EMBL/GenBank/DDBJ databases">
        <title>Draft Genome sequencing of Naganishia species isolated from polar environments using Oxford Nanopore Technology.</title>
        <authorList>
            <person name="Leo P."/>
            <person name="Venkateswaran K."/>
        </authorList>
    </citation>
    <scope>NUCLEOTIDE SEQUENCE</scope>
    <source>
        <strain evidence="1">DBVPG 5303</strain>
    </source>
</reference>
<accession>A0ACC2XUP6</accession>
<evidence type="ECO:0000313" key="1">
    <source>
        <dbReference type="EMBL" id="KAJ9127079.1"/>
    </source>
</evidence>